<proteinExistence type="predicted"/>
<feature type="signal peptide" evidence="2">
    <location>
        <begin position="1"/>
        <end position="17"/>
    </location>
</feature>
<dbReference type="OrthoDB" id="10441380at2759"/>
<name>I0YMR4_COCSC</name>
<dbReference type="GeneID" id="17037655"/>
<evidence type="ECO:0000313" key="3">
    <source>
        <dbReference type="EMBL" id="EIE19683.1"/>
    </source>
</evidence>
<keyword evidence="1" id="KW-0812">Transmembrane</keyword>
<feature type="transmembrane region" description="Helical" evidence="1">
    <location>
        <begin position="260"/>
        <end position="282"/>
    </location>
</feature>
<keyword evidence="1" id="KW-1133">Transmembrane helix</keyword>
<dbReference type="KEGG" id="csl:COCSUDRAFT_44521"/>
<dbReference type="Proteomes" id="UP000007264">
    <property type="component" value="Unassembled WGS sequence"/>
</dbReference>
<evidence type="ECO:0000313" key="4">
    <source>
        <dbReference type="Proteomes" id="UP000007264"/>
    </source>
</evidence>
<accession>I0YMR4</accession>
<keyword evidence="1" id="KW-0472">Membrane</keyword>
<dbReference type="RefSeq" id="XP_005644227.1">
    <property type="nucleotide sequence ID" value="XM_005644170.1"/>
</dbReference>
<evidence type="ECO:0000256" key="1">
    <source>
        <dbReference type="SAM" id="Phobius"/>
    </source>
</evidence>
<keyword evidence="2" id="KW-0732">Signal</keyword>
<evidence type="ECO:0000256" key="2">
    <source>
        <dbReference type="SAM" id="SignalP"/>
    </source>
</evidence>
<dbReference type="AlphaFoldDB" id="I0YMR4"/>
<protein>
    <submittedName>
        <fullName evidence="3">Uncharacterized protein</fullName>
    </submittedName>
</protein>
<dbReference type="EMBL" id="AGSI01000018">
    <property type="protein sequence ID" value="EIE19683.1"/>
    <property type="molecule type" value="Genomic_DNA"/>
</dbReference>
<keyword evidence="4" id="KW-1185">Reference proteome</keyword>
<comment type="caution">
    <text evidence="3">The sequence shown here is derived from an EMBL/GenBank/DDBJ whole genome shotgun (WGS) entry which is preliminary data.</text>
</comment>
<reference evidence="3 4" key="1">
    <citation type="journal article" date="2012" name="Genome Biol.">
        <title>The genome of the polar eukaryotic microalga coccomyxa subellipsoidea reveals traits of cold adaptation.</title>
        <authorList>
            <person name="Blanc G."/>
            <person name="Agarkova I."/>
            <person name="Grimwood J."/>
            <person name="Kuo A."/>
            <person name="Brueggeman A."/>
            <person name="Dunigan D."/>
            <person name="Gurnon J."/>
            <person name="Ladunga I."/>
            <person name="Lindquist E."/>
            <person name="Lucas S."/>
            <person name="Pangilinan J."/>
            <person name="Proschold T."/>
            <person name="Salamov A."/>
            <person name="Schmutz J."/>
            <person name="Weeks D."/>
            <person name="Yamada T."/>
            <person name="Claverie J.M."/>
            <person name="Grigoriev I."/>
            <person name="Van Etten J."/>
            <person name="Lomsadze A."/>
            <person name="Borodovsky M."/>
        </authorList>
    </citation>
    <scope>NUCLEOTIDE SEQUENCE [LARGE SCALE GENOMIC DNA]</scope>
    <source>
        <strain evidence="3 4">C-169</strain>
    </source>
</reference>
<organism evidence="3 4">
    <name type="scientific">Coccomyxa subellipsoidea (strain C-169)</name>
    <name type="common">Green microalga</name>
    <dbReference type="NCBI Taxonomy" id="574566"/>
    <lineage>
        <taxon>Eukaryota</taxon>
        <taxon>Viridiplantae</taxon>
        <taxon>Chlorophyta</taxon>
        <taxon>core chlorophytes</taxon>
        <taxon>Trebouxiophyceae</taxon>
        <taxon>Trebouxiophyceae incertae sedis</taxon>
        <taxon>Coccomyxaceae</taxon>
        <taxon>Coccomyxa</taxon>
        <taxon>Coccomyxa subellipsoidea</taxon>
    </lineage>
</organism>
<sequence length="329" mass="34537">MAAGLLLLVSALTAVAGKAPPADPFIAPVEIPTPRIYPKKNVTSDDLSAVNMTALAPAQRAALAAKTIIKAQTMVANITNPPPTPKVVLSNSPAAAASPTPAVDTLPEAGKTAVSAHMRVSGPGVTPFGPANQQRLINVFSDVARNLTQEQFRVVLVSDAYTFRRRRLQADGTPLSNVADIVMEVDAGTEANAPGVAAQISNIVSNDTIAISLQQHGLSSWSIKLLSVSVVAPSTAAASLPCQMQWARWCLDGSPFTPALIYMIIAFGVALILLTLVAALVYRETGELEYPKEEQSFTIRERLQYFVTGHGRGKAAPASGSKPPTPGAR</sequence>
<gene>
    <name evidence="3" type="ORF">COCSUDRAFT_44521</name>
</gene>
<feature type="chain" id="PRO_5003637116" evidence="2">
    <location>
        <begin position="18"/>
        <end position="329"/>
    </location>
</feature>